<comment type="caution">
    <text evidence="8">The sequence shown here is derived from an EMBL/GenBank/DDBJ whole genome shotgun (WGS) entry which is preliminary data.</text>
</comment>
<dbReference type="PRINTS" id="PR00364">
    <property type="entry name" value="DISEASERSIST"/>
</dbReference>
<evidence type="ECO:0000256" key="4">
    <source>
        <dbReference type="ARBA" id="ARBA00023125"/>
    </source>
</evidence>
<dbReference type="PANTHER" id="PTHR35807:SF1">
    <property type="entry name" value="TRANSCRIPTIONAL REGULATOR REDD"/>
    <property type="match status" value="1"/>
</dbReference>
<dbReference type="InterPro" id="IPR005158">
    <property type="entry name" value="BTAD"/>
</dbReference>
<evidence type="ECO:0000256" key="2">
    <source>
        <dbReference type="ARBA" id="ARBA00022737"/>
    </source>
</evidence>
<accession>A0ABX9WGW5</accession>
<dbReference type="InterPro" id="IPR001867">
    <property type="entry name" value="OmpR/PhoB-type_DNA-bd"/>
</dbReference>
<sequence length="995" mass="109555">MRFRILGSLRVGGGEATVTAGRDRTVLAMLLLRAGRVVPVEELIDAVWEERPPATARTQLQICVSRLRQRLAVLGLPPEIIVRDPVGYGIRIEPDDLDSEVFVREVDTGRAAVAAGQPAEARRHYRAALALWRGAALSGITSRSVRRRAQALDERRLAALEECVDVELRLGQAADIIVELTEGVERNPLRERLRGQLMLALSSVGRQADALAVYREGRRIYAEELGIEPVAALQELHQRILAGDTAATDPERSPPVVPVRSLPRAISDFTGRQQTVARLVKEIEEDATRVHVIDGMAGSGKTTLAVHVATALADRFPDAQLFIDLHGHSEREPLTPAAAVATLLRQLGVPAERIPLDLDDRLVVWRTELATRRALVVLDNAADAAQVMPLLPSGADNLVLITSRRRLVGLDDGRPSSLPVLDSDEAIELLGRIAGPDRVAVEPEAAAEVVRRCGHLPLAIRLAGARLAHRPRWRIADLAERLATGRDPLAELAAGERSVGQAFALSYAQVSAPARRLFRLLGLHPGARFDNRVGAALAEVSLPETQDLLDELVDANLVEESEPGRYRLHDLLREYARRLADEPGRAGERRSAVERLLDHHLYVAATIARIIEPVSSSQSLFRLPVPPRPDLVAATEPEGRAWFDENRAALAALVRLAEAEGFLRHCWQLARATWWSNFDGGHLGELSETHAIALRAAEALGDDMAATVTMNYLASAHYRLGRFAEASRLMGTVVDRYRRLGLRRETLLTLCNLTAVHIGDDEYRHAEESVHTSLRLGRYPDDTPVLSNLFNNLAIVLIALGRYEEALRAARRHLALAREHRDLRHVANAIGHLGMIRHRMGHREPARRLLRVALQQKRSSGNRFGEGEVLNEIAAMEREDGRLEHAAALHRAALSAMTDAGDRIGQCASRNLLARALLDQGDVPSALDLHRRVLQDATRLGLRYEQARALEGMARCLQGSDPRQARAYASRALTLFRQVESPDQRATEELLAALG</sequence>
<dbReference type="Proteomes" id="UP000280698">
    <property type="component" value="Unassembled WGS sequence"/>
</dbReference>
<dbReference type="Gene3D" id="1.25.40.10">
    <property type="entry name" value="Tetratricopeptide repeat domain"/>
    <property type="match status" value="3"/>
</dbReference>
<protein>
    <submittedName>
        <fullName evidence="8">Transcriptional regulator</fullName>
    </submittedName>
</protein>
<dbReference type="CDD" id="cd15831">
    <property type="entry name" value="BTAD"/>
    <property type="match status" value="1"/>
</dbReference>
<dbReference type="SMART" id="SM00862">
    <property type="entry name" value="Trans_reg_C"/>
    <property type="match status" value="1"/>
</dbReference>
<keyword evidence="5" id="KW-0804">Transcription</keyword>
<dbReference type="Pfam" id="PF03704">
    <property type="entry name" value="BTAD"/>
    <property type="match status" value="1"/>
</dbReference>
<reference evidence="8 9" key="1">
    <citation type="submission" date="2018-11" db="EMBL/GenBank/DDBJ databases">
        <title>Micromonospora sp. PPF5-17, a new actinomycetes isolated from a hot spring soil.</title>
        <authorList>
            <person name="Thawai C."/>
        </authorList>
    </citation>
    <scope>NUCLEOTIDE SEQUENCE [LARGE SCALE GENOMIC DNA]</scope>
    <source>
        <strain evidence="8 9">PPF5-17</strain>
    </source>
</reference>
<evidence type="ECO:0000256" key="6">
    <source>
        <dbReference type="PROSITE-ProRule" id="PRU01091"/>
    </source>
</evidence>
<feature type="DNA-binding region" description="OmpR/PhoB-type" evidence="6">
    <location>
        <begin position="1"/>
        <end position="92"/>
    </location>
</feature>
<evidence type="ECO:0000256" key="3">
    <source>
        <dbReference type="ARBA" id="ARBA00023015"/>
    </source>
</evidence>
<dbReference type="InterPro" id="IPR011990">
    <property type="entry name" value="TPR-like_helical_dom_sf"/>
</dbReference>
<dbReference type="Gene3D" id="1.10.8.430">
    <property type="entry name" value="Helical domain of apoptotic protease-activating factors"/>
    <property type="match status" value="1"/>
</dbReference>
<evidence type="ECO:0000259" key="7">
    <source>
        <dbReference type="PROSITE" id="PS51755"/>
    </source>
</evidence>
<dbReference type="InterPro" id="IPR051677">
    <property type="entry name" value="AfsR-DnrI-RedD_regulator"/>
</dbReference>
<dbReference type="Pfam" id="PF13374">
    <property type="entry name" value="TPR_10"/>
    <property type="match status" value="1"/>
</dbReference>
<organism evidence="8 9">
    <name type="scientific">Micromonospora solifontis</name>
    <dbReference type="NCBI Taxonomy" id="2487138"/>
    <lineage>
        <taxon>Bacteria</taxon>
        <taxon>Bacillati</taxon>
        <taxon>Actinomycetota</taxon>
        <taxon>Actinomycetes</taxon>
        <taxon>Micromonosporales</taxon>
        <taxon>Micromonosporaceae</taxon>
        <taxon>Micromonospora</taxon>
    </lineage>
</organism>
<dbReference type="InterPro" id="IPR042197">
    <property type="entry name" value="Apaf_helical"/>
</dbReference>
<dbReference type="CDD" id="cd00383">
    <property type="entry name" value="trans_reg_C"/>
    <property type="match status" value="1"/>
</dbReference>
<dbReference type="Pfam" id="PF00931">
    <property type="entry name" value="NB-ARC"/>
    <property type="match status" value="1"/>
</dbReference>
<dbReference type="SUPFAM" id="SSF46894">
    <property type="entry name" value="C-terminal effector domain of the bipartite response regulators"/>
    <property type="match status" value="1"/>
</dbReference>
<evidence type="ECO:0000313" key="9">
    <source>
        <dbReference type="Proteomes" id="UP000280698"/>
    </source>
</evidence>
<gene>
    <name evidence="8" type="ORF">EFE23_10745</name>
</gene>
<dbReference type="InterPro" id="IPR002182">
    <property type="entry name" value="NB-ARC"/>
</dbReference>
<dbReference type="EMBL" id="RJLN01000023">
    <property type="protein sequence ID" value="RNL99227.1"/>
    <property type="molecule type" value="Genomic_DNA"/>
</dbReference>
<dbReference type="Pfam" id="PF13424">
    <property type="entry name" value="TPR_12"/>
    <property type="match status" value="2"/>
</dbReference>
<dbReference type="SUPFAM" id="SSF48452">
    <property type="entry name" value="TPR-like"/>
    <property type="match status" value="3"/>
</dbReference>
<dbReference type="Gene3D" id="3.40.50.300">
    <property type="entry name" value="P-loop containing nucleotide triphosphate hydrolases"/>
    <property type="match status" value="1"/>
</dbReference>
<dbReference type="SMART" id="SM01043">
    <property type="entry name" value="BTAD"/>
    <property type="match status" value="1"/>
</dbReference>
<dbReference type="SUPFAM" id="SSF52540">
    <property type="entry name" value="P-loop containing nucleoside triphosphate hydrolases"/>
    <property type="match status" value="1"/>
</dbReference>
<dbReference type="RefSeq" id="WP_123240754.1">
    <property type="nucleotide sequence ID" value="NZ_JAAHBY010000023.1"/>
</dbReference>
<name>A0ABX9WGW5_9ACTN</name>
<comment type="similarity">
    <text evidence="1">Belongs to the AfsR/DnrI/RedD regulatory family.</text>
</comment>
<evidence type="ECO:0000313" key="8">
    <source>
        <dbReference type="EMBL" id="RNL99227.1"/>
    </source>
</evidence>
<keyword evidence="3" id="KW-0805">Transcription regulation</keyword>
<dbReference type="Gene3D" id="1.10.10.10">
    <property type="entry name" value="Winged helix-like DNA-binding domain superfamily/Winged helix DNA-binding domain"/>
    <property type="match status" value="2"/>
</dbReference>
<dbReference type="PANTHER" id="PTHR35807">
    <property type="entry name" value="TRANSCRIPTIONAL REGULATOR REDD-RELATED"/>
    <property type="match status" value="1"/>
</dbReference>
<keyword evidence="9" id="KW-1185">Reference proteome</keyword>
<dbReference type="InterPro" id="IPR027417">
    <property type="entry name" value="P-loop_NTPase"/>
</dbReference>
<dbReference type="SMART" id="SM00028">
    <property type="entry name" value="TPR"/>
    <property type="match status" value="5"/>
</dbReference>
<proteinExistence type="inferred from homology"/>
<dbReference type="Pfam" id="PF00486">
    <property type="entry name" value="Trans_reg_C"/>
    <property type="match status" value="1"/>
</dbReference>
<dbReference type="PROSITE" id="PS51755">
    <property type="entry name" value="OMPR_PHOB"/>
    <property type="match status" value="1"/>
</dbReference>
<dbReference type="InterPro" id="IPR016032">
    <property type="entry name" value="Sig_transdc_resp-reg_C-effctor"/>
</dbReference>
<dbReference type="InterPro" id="IPR019734">
    <property type="entry name" value="TPR_rpt"/>
</dbReference>
<dbReference type="InterPro" id="IPR036388">
    <property type="entry name" value="WH-like_DNA-bd_sf"/>
</dbReference>
<feature type="domain" description="OmpR/PhoB-type" evidence="7">
    <location>
        <begin position="1"/>
        <end position="92"/>
    </location>
</feature>
<evidence type="ECO:0000256" key="1">
    <source>
        <dbReference type="ARBA" id="ARBA00005820"/>
    </source>
</evidence>
<keyword evidence="4 6" id="KW-0238">DNA-binding</keyword>
<evidence type="ECO:0000256" key="5">
    <source>
        <dbReference type="ARBA" id="ARBA00023163"/>
    </source>
</evidence>
<keyword evidence="2" id="KW-0677">Repeat</keyword>